<evidence type="ECO:0000256" key="1">
    <source>
        <dbReference type="SAM" id="MobiDB-lite"/>
    </source>
</evidence>
<feature type="compositionally biased region" description="Basic residues" evidence="1">
    <location>
        <begin position="168"/>
        <end position="178"/>
    </location>
</feature>
<dbReference type="AlphaFoldDB" id="A0A813GYQ4"/>
<evidence type="ECO:0008006" key="4">
    <source>
        <dbReference type="Google" id="ProtNLM"/>
    </source>
</evidence>
<organism evidence="2 3">
    <name type="scientific">Polarella glacialis</name>
    <name type="common">Dinoflagellate</name>
    <dbReference type="NCBI Taxonomy" id="89957"/>
    <lineage>
        <taxon>Eukaryota</taxon>
        <taxon>Sar</taxon>
        <taxon>Alveolata</taxon>
        <taxon>Dinophyceae</taxon>
        <taxon>Suessiales</taxon>
        <taxon>Suessiaceae</taxon>
        <taxon>Polarella</taxon>
    </lineage>
</organism>
<dbReference type="EMBL" id="CAJNNW010000733">
    <property type="protein sequence ID" value="CAE8630395.1"/>
    <property type="molecule type" value="Genomic_DNA"/>
</dbReference>
<sequence length="196" mass="21885">MRLDVATTVMRWMSDDLDKGAEVTVPESSEGVGYGEPCEEAGQGDACEELFVHSSSLPEGDFPESGGYVGLMFDIPDSAKIATGVSYSNSAAREKTPYTPCGTFSAPTVEDFESMLPAEAADAMRRNHDMGECRPCSFFYFREDGCRHGDYCRYCHLCTAQEASHEKRQFKHKRRGEHRRAQNSTSTTHWLGDEQR</sequence>
<feature type="region of interest" description="Disordered" evidence="1">
    <location>
        <begin position="166"/>
        <end position="196"/>
    </location>
</feature>
<accession>A0A813GYQ4</accession>
<proteinExistence type="predicted"/>
<evidence type="ECO:0000313" key="3">
    <source>
        <dbReference type="Proteomes" id="UP000626109"/>
    </source>
</evidence>
<name>A0A813GYQ4_POLGL</name>
<protein>
    <recommendedName>
        <fullName evidence="4">C3H1-type domain-containing protein</fullName>
    </recommendedName>
</protein>
<evidence type="ECO:0000313" key="2">
    <source>
        <dbReference type="EMBL" id="CAE8630395.1"/>
    </source>
</evidence>
<reference evidence="2" key="1">
    <citation type="submission" date="2021-02" db="EMBL/GenBank/DDBJ databases">
        <authorList>
            <person name="Dougan E. K."/>
            <person name="Rhodes N."/>
            <person name="Thang M."/>
            <person name="Chan C."/>
        </authorList>
    </citation>
    <scope>NUCLEOTIDE SEQUENCE</scope>
</reference>
<comment type="caution">
    <text evidence="2">The sequence shown here is derived from an EMBL/GenBank/DDBJ whole genome shotgun (WGS) entry which is preliminary data.</text>
</comment>
<dbReference type="Proteomes" id="UP000626109">
    <property type="component" value="Unassembled WGS sequence"/>
</dbReference>
<gene>
    <name evidence="2" type="ORF">PGLA2088_LOCUS984</name>
</gene>